<name>A0A644U6K9_9ZZZZ</name>
<evidence type="ECO:0008006" key="3">
    <source>
        <dbReference type="Google" id="ProtNLM"/>
    </source>
</evidence>
<feature type="transmembrane region" description="Helical" evidence="1">
    <location>
        <begin position="182"/>
        <end position="201"/>
    </location>
</feature>
<keyword evidence="1" id="KW-1133">Transmembrane helix</keyword>
<feature type="transmembrane region" description="Helical" evidence="1">
    <location>
        <begin position="61"/>
        <end position="81"/>
    </location>
</feature>
<accession>A0A644U6K9</accession>
<reference evidence="2" key="1">
    <citation type="submission" date="2019-08" db="EMBL/GenBank/DDBJ databases">
        <authorList>
            <person name="Kucharzyk K."/>
            <person name="Murdoch R.W."/>
            <person name="Higgins S."/>
            <person name="Loffler F."/>
        </authorList>
    </citation>
    <scope>NUCLEOTIDE SEQUENCE</scope>
</reference>
<dbReference type="AlphaFoldDB" id="A0A644U6K9"/>
<comment type="caution">
    <text evidence="2">The sequence shown here is derived from an EMBL/GenBank/DDBJ whole genome shotgun (WGS) entry which is preliminary data.</text>
</comment>
<organism evidence="2">
    <name type="scientific">bioreactor metagenome</name>
    <dbReference type="NCBI Taxonomy" id="1076179"/>
    <lineage>
        <taxon>unclassified sequences</taxon>
        <taxon>metagenomes</taxon>
        <taxon>ecological metagenomes</taxon>
    </lineage>
</organism>
<protein>
    <recommendedName>
        <fullName evidence="3">ABC-2 family transporter protein</fullName>
    </recommendedName>
</protein>
<feature type="transmembrane region" description="Helical" evidence="1">
    <location>
        <begin position="152"/>
        <end position="170"/>
    </location>
</feature>
<sequence length="268" mass="30755">MKEFFNINRFCKLVQKESSERFHMMLKIAAIFGALLAGYWLSIIVFSYGESTSIASSRASFIFFAAMLSMLIAPFNLYKSYNHKKGGIDYVLLPASVMEKYLSMLINCVILLPVFTFCTVLLTDTIITTVTPQIFNGYAISSLNLGEKFAKGYAEALIMQLGFIYCNLLFRKYKVTKTLLSTIGLYIVFAMTLVFLVTVVFKEDFLIMEKMNINISIDKISDISKLEEFGNFSALFKTLYYTSQIFFYGVLPVWFLFGSYHRMKTLQY</sequence>
<feature type="transmembrane region" description="Helical" evidence="1">
    <location>
        <begin position="239"/>
        <end position="257"/>
    </location>
</feature>
<gene>
    <name evidence="2" type="ORF">SDC9_20294</name>
</gene>
<feature type="transmembrane region" description="Helical" evidence="1">
    <location>
        <begin position="101"/>
        <end position="122"/>
    </location>
</feature>
<keyword evidence="1" id="KW-0812">Transmembrane</keyword>
<evidence type="ECO:0000256" key="1">
    <source>
        <dbReference type="SAM" id="Phobius"/>
    </source>
</evidence>
<dbReference type="EMBL" id="VSSQ01000080">
    <property type="protein sequence ID" value="MPL74482.1"/>
    <property type="molecule type" value="Genomic_DNA"/>
</dbReference>
<proteinExistence type="predicted"/>
<keyword evidence="1" id="KW-0472">Membrane</keyword>
<evidence type="ECO:0000313" key="2">
    <source>
        <dbReference type="EMBL" id="MPL74482.1"/>
    </source>
</evidence>
<feature type="transmembrane region" description="Helical" evidence="1">
    <location>
        <begin position="28"/>
        <end position="49"/>
    </location>
</feature>